<feature type="signal peptide" evidence="10">
    <location>
        <begin position="1"/>
        <end position="26"/>
    </location>
</feature>
<reference evidence="13" key="1">
    <citation type="submission" date="2011-08" db="EMBL/GenBank/DDBJ databases">
        <authorList>
            <person name="Rombauts S."/>
        </authorList>
    </citation>
    <scope>NUCLEOTIDE SEQUENCE</scope>
    <source>
        <strain evidence="13">London</strain>
    </source>
</reference>
<organism evidence="12 13">
    <name type="scientific">Tetranychus urticae</name>
    <name type="common">Two-spotted spider mite</name>
    <dbReference type="NCBI Taxonomy" id="32264"/>
    <lineage>
        <taxon>Eukaryota</taxon>
        <taxon>Metazoa</taxon>
        <taxon>Ecdysozoa</taxon>
        <taxon>Arthropoda</taxon>
        <taxon>Chelicerata</taxon>
        <taxon>Arachnida</taxon>
        <taxon>Acari</taxon>
        <taxon>Acariformes</taxon>
        <taxon>Trombidiformes</taxon>
        <taxon>Prostigmata</taxon>
        <taxon>Eleutherengona</taxon>
        <taxon>Raphignathae</taxon>
        <taxon>Tetranychoidea</taxon>
        <taxon>Tetranychidae</taxon>
        <taxon>Tetranychus</taxon>
    </lineage>
</organism>
<proteinExistence type="inferred from homology"/>
<dbReference type="PANTHER" id="PTHR11848">
    <property type="entry name" value="TGF-BETA FAMILY"/>
    <property type="match status" value="1"/>
</dbReference>
<evidence type="ECO:0000313" key="12">
    <source>
        <dbReference type="EnsemblMetazoa" id="tetur14g01640.1"/>
    </source>
</evidence>
<evidence type="ECO:0000256" key="7">
    <source>
        <dbReference type="ARBA" id="ARBA00023180"/>
    </source>
</evidence>
<dbReference type="InterPro" id="IPR001839">
    <property type="entry name" value="TGF-b_C"/>
</dbReference>
<dbReference type="OMA" id="TIFYIEI"/>
<evidence type="ECO:0000256" key="6">
    <source>
        <dbReference type="ARBA" id="ARBA00023157"/>
    </source>
</evidence>
<keyword evidence="13" id="KW-1185">Reference proteome</keyword>
<dbReference type="GO" id="GO:0005125">
    <property type="term" value="F:cytokine activity"/>
    <property type="evidence" value="ECO:0007669"/>
    <property type="project" value="TreeGrafter"/>
</dbReference>
<dbReference type="SMART" id="SM00204">
    <property type="entry name" value="TGFB"/>
    <property type="match status" value="1"/>
</dbReference>
<evidence type="ECO:0000313" key="13">
    <source>
        <dbReference type="Proteomes" id="UP000015104"/>
    </source>
</evidence>
<dbReference type="GO" id="GO:0008083">
    <property type="term" value="F:growth factor activity"/>
    <property type="evidence" value="ECO:0007669"/>
    <property type="project" value="UniProtKB-KW"/>
</dbReference>
<comment type="similarity">
    <text evidence="2 8">Belongs to the TGF-beta family.</text>
</comment>
<evidence type="ECO:0000256" key="5">
    <source>
        <dbReference type="ARBA" id="ARBA00023030"/>
    </source>
</evidence>
<dbReference type="OrthoDB" id="5987191at2759"/>
<gene>
    <name evidence="12" type="primary">107365276</name>
</gene>
<keyword evidence="6" id="KW-1015">Disulfide bond</keyword>
<evidence type="ECO:0000256" key="8">
    <source>
        <dbReference type="RuleBase" id="RU000354"/>
    </source>
</evidence>
<evidence type="ECO:0000256" key="3">
    <source>
        <dbReference type="ARBA" id="ARBA00022525"/>
    </source>
</evidence>
<feature type="compositionally biased region" description="Basic residues" evidence="9">
    <location>
        <begin position="107"/>
        <end position="117"/>
    </location>
</feature>
<dbReference type="EnsemblMetazoa" id="tetur14g01640.1">
    <property type="protein sequence ID" value="tetur14g01640.1"/>
    <property type="gene ID" value="tetur14g01640"/>
</dbReference>
<keyword evidence="5 8" id="KW-0339">Growth factor</keyword>
<dbReference type="Gene3D" id="2.10.90.10">
    <property type="entry name" value="Cystine-knot cytokines"/>
    <property type="match status" value="1"/>
</dbReference>
<dbReference type="HOGENOM" id="CLU_1252073_0_0_1"/>
<dbReference type="SMR" id="T1KL94"/>
<sequence>MTFQWTLVATIFYIEIAVCPPFIVSGHHDDSKSTDSNLFNQYHLNWTSLALDDPSQYFYTTNFKTEENEPLLEAPLLVTYSNDGTPDASNVLKRDKRQVDQRNKPVSGRKSRRKQRKEACRRRPMYVDFSEVGWNNWIVAPLGYQAFYCAGDCPHLLNDVHNATNHAIVQNLVNSVTPNKVQKACCVPTELSSISILYVDEYGKVVLKNYQDMVVEACGCR</sequence>
<keyword evidence="7" id="KW-0325">Glycoprotein</keyword>
<accession>T1KL94</accession>
<dbReference type="InterPro" id="IPR017948">
    <property type="entry name" value="TGFb_CS"/>
</dbReference>
<dbReference type="STRING" id="32264.T1KL94"/>
<dbReference type="InterPro" id="IPR029034">
    <property type="entry name" value="Cystine-knot_cytokine"/>
</dbReference>
<keyword evidence="4 10" id="KW-0732">Signal</keyword>
<dbReference type="AlphaFoldDB" id="T1KL94"/>
<comment type="subcellular location">
    <subcellularLocation>
        <location evidence="1">Secreted</location>
    </subcellularLocation>
</comment>
<feature type="domain" description="TGF-beta family profile" evidence="11">
    <location>
        <begin position="94"/>
        <end position="221"/>
    </location>
</feature>
<feature type="chain" id="PRO_5004581503" description="TGF-beta family profile domain-containing protein" evidence="10">
    <location>
        <begin position="27"/>
        <end position="221"/>
    </location>
</feature>
<keyword evidence="3" id="KW-0964">Secreted</keyword>
<dbReference type="PROSITE" id="PS51362">
    <property type="entry name" value="TGF_BETA_2"/>
    <property type="match status" value="1"/>
</dbReference>
<protein>
    <recommendedName>
        <fullName evidence="11">TGF-beta family profile domain-containing protein</fullName>
    </recommendedName>
</protein>
<reference evidence="12" key="2">
    <citation type="submission" date="2015-06" db="UniProtKB">
        <authorList>
            <consortium name="EnsemblMetazoa"/>
        </authorList>
    </citation>
    <scope>IDENTIFICATION</scope>
</reference>
<name>T1KL94_TETUR</name>
<dbReference type="Proteomes" id="UP000015104">
    <property type="component" value="Unassembled WGS sequence"/>
</dbReference>
<feature type="region of interest" description="Disordered" evidence="9">
    <location>
        <begin position="83"/>
        <end position="117"/>
    </location>
</feature>
<dbReference type="EMBL" id="CAEY01000210">
    <property type="status" value="NOT_ANNOTATED_CDS"/>
    <property type="molecule type" value="Genomic_DNA"/>
</dbReference>
<dbReference type="GO" id="GO:0005615">
    <property type="term" value="C:extracellular space"/>
    <property type="evidence" value="ECO:0007669"/>
    <property type="project" value="TreeGrafter"/>
</dbReference>
<dbReference type="KEGG" id="tut:107365276"/>
<evidence type="ECO:0000256" key="4">
    <source>
        <dbReference type="ARBA" id="ARBA00022729"/>
    </source>
</evidence>
<dbReference type="PROSITE" id="PS00250">
    <property type="entry name" value="TGF_BETA_1"/>
    <property type="match status" value="1"/>
</dbReference>
<dbReference type="PANTHER" id="PTHR11848:SF263">
    <property type="entry name" value="PROTEIN DECAPENTAPLEGIC"/>
    <property type="match status" value="1"/>
</dbReference>
<evidence type="ECO:0000259" key="11">
    <source>
        <dbReference type="PROSITE" id="PS51362"/>
    </source>
</evidence>
<evidence type="ECO:0000256" key="2">
    <source>
        <dbReference type="ARBA" id="ARBA00006656"/>
    </source>
</evidence>
<evidence type="ECO:0000256" key="1">
    <source>
        <dbReference type="ARBA" id="ARBA00004613"/>
    </source>
</evidence>
<dbReference type="SUPFAM" id="SSF57501">
    <property type="entry name" value="Cystine-knot cytokines"/>
    <property type="match status" value="1"/>
</dbReference>
<evidence type="ECO:0000256" key="10">
    <source>
        <dbReference type="SAM" id="SignalP"/>
    </source>
</evidence>
<dbReference type="eggNOG" id="KOG3900">
    <property type="taxonomic scope" value="Eukaryota"/>
</dbReference>
<dbReference type="FunFam" id="2.10.90.10:FF:000001">
    <property type="entry name" value="Bone morphogenetic protein 4"/>
    <property type="match status" value="1"/>
</dbReference>
<dbReference type="Pfam" id="PF00019">
    <property type="entry name" value="TGF_beta"/>
    <property type="match status" value="1"/>
</dbReference>
<dbReference type="InterPro" id="IPR015615">
    <property type="entry name" value="TGF-beta-rel"/>
</dbReference>
<evidence type="ECO:0000256" key="9">
    <source>
        <dbReference type="SAM" id="MobiDB-lite"/>
    </source>
</evidence>